<feature type="transmembrane region" description="Helical" evidence="3">
    <location>
        <begin position="189"/>
        <end position="207"/>
    </location>
</feature>
<dbReference type="STRING" id="204669.Acid345_2359"/>
<dbReference type="GO" id="GO:0016020">
    <property type="term" value="C:membrane"/>
    <property type="evidence" value="ECO:0007669"/>
    <property type="project" value="InterPro"/>
</dbReference>
<evidence type="ECO:0000256" key="2">
    <source>
        <dbReference type="RuleBase" id="RU003750"/>
    </source>
</evidence>
<name>Q1IP40_KORVE</name>
<proteinExistence type="inferred from homology"/>
<dbReference type="OrthoDB" id="9777147at2"/>
<feature type="transmembrane region" description="Helical" evidence="3">
    <location>
        <begin position="90"/>
        <end position="111"/>
    </location>
</feature>
<feature type="transmembrane region" description="Helical" evidence="3">
    <location>
        <begin position="53"/>
        <end position="69"/>
    </location>
</feature>
<feature type="transmembrane region" description="Helical" evidence="3">
    <location>
        <begin position="163"/>
        <end position="183"/>
    </location>
</feature>
<dbReference type="GO" id="GO:0003882">
    <property type="term" value="F:CDP-diacylglycerol-serine O-phosphatidyltransferase activity"/>
    <property type="evidence" value="ECO:0007669"/>
    <property type="project" value="UniProtKB-EC"/>
</dbReference>
<dbReference type="Pfam" id="PF01066">
    <property type="entry name" value="CDP-OH_P_transf"/>
    <property type="match status" value="1"/>
</dbReference>
<protein>
    <submittedName>
        <fullName evidence="4">CDP-diacylglycerol--serine O-phosphatidyltransferase</fullName>
        <ecNumber evidence="4">2.7.8.8</ecNumber>
    </submittedName>
</protein>
<keyword evidence="5" id="KW-1185">Reference proteome</keyword>
<dbReference type="eggNOG" id="COG1183">
    <property type="taxonomic scope" value="Bacteria"/>
</dbReference>
<dbReference type="Gene3D" id="1.20.120.1760">
    <property type="match status" value="1"/>
</dbReference>
<evidence type="ECO:0000313" key="4">
    <source>
        <dbReference type="EMBL" id="ABF41360.1"/>
    </source>
</evidence>
<keyword evidence="3" id="KW-0472">Membrane</keyword>
<dbReference type="RefSeq" id="WP_011523161.1">
    <property type="nucleotide sequence ID" value="NC_008009.1"/>
</dbReference>
<feature type="transmembrane region" description="Helical" evidence="3">
    <location>
        <begin position="20"/>
        <end position="41"/>
    </location>
</feature>
<sequence length="287" mass="31991">MRRKDDDPGRQRRLRKGLYILPSLFTAVNIAAGYYAISQAIQAANNQGDPRHYDLAALAIGFAIVFDGLDGRVARMTNTTSDFGRELDSLADVITFGMAPAILAWLWGFHAMAMANTVLQGKLMRFGAVVTFLFLAAGACRLARFNIQLNPQPSNPGRPGKKYFVGMPIPGGAGVIASVVHFAHGYPIASWWMALIWAFFVLTLGFLMVSRWRFPSFKGVDFRQRHSARLIVVLCALVAMIILFSDWTLFVISITYMFWGIFSRLFYGFRRGSQMPPPSPDQVVHAD</sequence>
<dbReference type="PROSITE" id="PS00379">
    <property type="entry name" value="CDP_ALCOHOL_P_TRANSF"/>
    <property type="match status" value="1"/>
</dbReference>
<evidence type="ECO:0000256" key="1">
    <source>
        <dbReference type="ARBA" id="ARBA00022679"/>
    </source>
</evidence>
<dbReference type="KEGG" id="aba:Acid345_2359"/>
<dbReference type="InterPro" id="IPR048254">
    <property type="entry name" value="CDP_ALCOHOL_P_TRANSF_CS"/>
</dbReference>
<organism evidence="4 5">
    <name type="scientific">Koribacter versatilis (strain Ellin345)</name>
    <dbReference type="NCBI Taxonomy" id="204669"/>
    <lineage>
        <taxon>Bacteria</taxon>
        <taxon>Pseudomonadati</taxon>
        <taxon>Acidobacteriota</taxon>
        <taxon>Terriglobia</taxon>
        <taxon>Terriglobales</taxon>
        <taxon>Candidatus Korobacteraceae</taxon>
        <taxon>Candidatus Korobacter</taxon>
    </lineage>
</organism>
<keyword evidence="3" id="KW-1133">Transmembrane helix</keyword>
<evidence type="ECO:0000313" key="5">
    <source>
        <dbReference type="Proteomes" id="UP000002432"/>
    </source>
</evidence>
<comment type="similarity">
    <text evidence="2">Belongs to the CDP-alcohol phosphatidyltransferase class-I family.</text>
</comment>
<dbReference type="EC" id="2.7.8.8" evidence="4"/>
<dbReference type="AlphaFoldDB" id="Q1IP40"/>
<reference evidence="4 5" key="1">
    <citation type="journal article" date="2009" name="Appl. Environ. Microbiol.">
        <title>Three genomes from the phylum Acidobacteria provide insight into the lifestyles of these microorganisms in soils.</title>
        <authorList>
            <person name="Ward N.L."/>
            <person name="Challacombe J.F."/>
            <person name="Janssen P.H."/>
            <person name="Henrissat B."/>
            <person name="Coutinho P.M."/>
            <person name="Wu M."/>
            <person name="Xie G."/>
            <person name="Haft D.H."/>
            <person name="Sait M."/>
            <person name="Badger J."/>
            <person name="Barabote R.D."/>
            <person name="Bradley B."/>
            <person name="Brettin T.S."/>
            <person name="Brinkac L.M."/>
            <person name="Bruce D."/>
            <person name="Creasy T."/>
            <person name="Daugherty S.C."/>
            <person name="Davidsen T.M."/>
            <person name="DeBoy R.T."/>
            <person name="Detter J.C."/>
            <person name="Dodson R.J."/>
            <person name="Durkin A.S."/>
            <person name="Ganapathy A."/>
            <person name="Gwinn-Giglio M."/>
            <person name="Han C.S."/>
            <person name="Khouri H."/>
            <person name="Kiss H."/>
            <person name="Kothari S.P."/>
            <person name="Madupu R."/>
            <person name="Nelson K.E."/>
            <person name="Nelson W.C."/>
            <person name="Paulsen I."/>
            <person name="Penn K."/>
            <person name="Ren Q."/>
            <person name="Rosovitz M.J."/>
            <person name="Selengut J.D."/>
            <person name="Shrivastava S."/>
            <person name="Sullivan S.A."/>
            <person name="Tapia R."/>
            <person name="Thompson L.S."/>
            <person name="Watkins K.L."/>
            <person name="Yang Q."/>
            <person name="Yu C."/>
            <person name="Zafar N."/>
            <person name="Zhou L."/>
            <person name="Kuske C.R."/>
        </authorList>
    </citation>
    <scope>NUCLEOTIDE SEQUENCE [LARGE SCALE GENOMIC DNA]</scope>
    <source>
        <strain evidence="4 5">Ellin345</strain>
    </source>
</reference>
<keyword evidence="3" id="KW-0812">Transmembrane</keyword>
<dbReference type="EnsemblBacteria" id="ABF41360">
    <property type="protein sequence ID" value="ABF41360"/>
    <property type="gene ID" value="Acid345_2359"/>
</dbReference>
<dbReference type="InterPro" id="IPR043130">
    <property type="entry name" value="CDP-OH_PTrfase_TM_dom"/>
</dbReference>
<feature type="transmembrane region" description="Helical" evidence="3">
    <location>
        <begin position="123"/>
        <end position="143"/>
    </location>
</feature>
<accession>Q1IP40</accession>
<keyword evidence="1 2" id="KW-0808">Transferase</keyword>
<dbReference type="EMBL" id="CP000360">
    <property type="protein sequence ID" value="ABF41360.1"/>
    <property type="molecule type" value="Genomic_DNA"/>
</dbReference>
<feature type="transmembrane region" description="Helical" evidence="3">
    <location>
        <begin position="228"/>
        <end position="244"/>
    </location>
</feature>
<dbReference type="Proteomes" id="UP000002432">
    <property type="component" value="Chromosome"/>
</dbReference>
<dbReference type="HOGENOM" id="CLU_049944_2_0_0"/>
<evidence type="ECO:0000256" key="3">
    <source>
        <dbReference type="SAM" id="Phobius"/>
    </source>
</evidence>
<gene>
    <name evidence="4" type="ordered locus">Acid345_2359</name>
</gene>
<dbReference type="InterPro" id="IPR000462">
    <property type="entry name" value="CDP-OH_P_trans"/>
</dbReference>
<dbReference type="GO" id="GO:0008654">
    <property type="term" value="P:phospholipid biosynthetic process"/>
    <property type="evidence" value="ECO:0007669"/>
    <property type="project" value="InterPro"/>
</dbReference>